<keyword evidence="2" id="KW-0808">Transferase</keyword>
<proteinExistence type="predicted"/>
<reference evidence="2 3" key="1">
    <citation type="submission" date="2020-08" db="EMBL/GenBank/DDBJ databases">
        <title>Cohnella phylogeny.</title>
        <authorList>
            <person name="Dunlap C."/>
        </authorList>
    </citation>
    <scope>NUCLEOTIDE SEQUENCE [LARGE SCALE GENOMIC DNA]</scope>
    <source>
        <strain evidence="2 3">CBP 2801</strain>
    </source>
</reference>
<protein>
    <submittedName>
        <fullName evidence="2">Aminoglycoside phosphotransferase family protein</fullName>
    </submittedName>
</protein>
<evidence type="ECO:0000313" key="3">
    <source>
        <dbReference type="Proteomes" id="UP000564644"/>
    </source>
</evidence>
<dbReference type="EMBL" id="JACJVO010000024">
    <property type="protein sequence ID" value="MBB6733130.1"/>
    <property type="molecule type" value="Genomic_DNA"/>
</dbReference>
<dbReference type="AlphaFoldDB" id="A0A7X0SN90"/>
<feature type="domain" description="Aminoglycoside phosphotransferase" evidence="1">
    <location>
        <begin position="73"/>
        <end position="238"/>
    </location>
</feature>
<keyword evidence="3" id="KW-1185">Reference proteome</keyword>
<dbReference type="Gene3D" id="3.90.1200.10">
    <property type="match status" value="1"/>
</dbReference>
<dbReference type="PANTHER" id="PTHR21310">
    <property type="entry name" value="AMINOGLYCOSIDE PHOSPHOTRANSFERASE-RELATED-RELATED"/>
    <property type="match status" value="1"/>
</dbReference>
<sequence length="309" mass="35595">MKEWIPWGNGGGDRRRIVRRELLHTGNNGHPVERIWLSEGESFIRKPLTNDAQAGLERWVYENVLPSLPPIYPRLIGCSPEREEGGGWLLFEDLGPLDHSFRESTARELVKRIAEWHRLPAERWANAPLSGPKPAVNQMVRELLDSAKEEKERKWLREAEARMAELGEWGRRPVLSHGDLHPGNFAVAGGRIRVLDWEHAHLNSPYWDLYHAIDLSHPLHPRGPIVDSVRAGLLQAYAEEAARLGDGLIPEKETFLREYRLFAAVFSLWMLKLIEKDLREDRGIWPTERLRGQRLETLAVWERCSTGAF</sequence>
<dbReference type="Proteomes" id="UP000564644">
    <property type="component" value="Unassembled WGS sequence"/>
</dbReference>
<dbReference type="SUPFAM" id="SSF56112">
    <property type="entry name" value="Protein kinase-like (PK-like)"/>
    <property type="match status" value="1"/>
</dbReference>
<evidence type="ECO:0000313" key="2">
    <source>
        <dbReference type="EMBL" id="MBB6733130.1"/>
    </source>
</evidence>
<comment type="caution">
    <text evidence="2">The sequence shown here is derived from an EMBL/GenBank/DDBJ whole genome shotgun (WGS) entry which is preliminary data.</text>
</comment>
<dbReference type="GO" id="GO:0016740">
    <property type="term" value="F:transferase activity"/>
    <property type="evidence" value="ECO:0007669"/>
    <property type="project" value="UniProtKB-KW"/>
</dbReference>
<dbReference type="InterPro" id="IPR011009">
    <property type="entry name" value="Kinase-like_dom_sf"/>
</dbReference>
<dbReference type="RefSeq" id="WP_185130785.1">
    <property type="nucleotide sequence ID" value="NZ_JACJVO010000024.1"/>
</dbReference>
<organism evidence="2 3">
    <name type="scientific">Cohnella zeiphila</name>
    <dbReference type="NCBI Taxonomy" id="2761120"/>
    <lineage>
        <taxon>Bacteria</taxon>
        <taxon>Bacillati</taxon>
        <taxon>Bacillota</taxon>
        <taxon>Bacilli</taxon>
        <taxon>Bacillales</taxon>
        <taxon>Paenibacillaceae</taxon>
        <taxon>Cohnella</taxon>
    </lineage>
</organism>
<dbReference type="InterPro" id="IPR051678">
    <property type="entry name" value="AGP_Transferase"/>
</dbReference>
<name>A0A7X0SN90_9BACL</name>
<gene>
    <name evidence="2" type="ORF">H7C18_19615</name>
</gene>
<accession>A0A7X0SN90</accession>
<dbReference type="InterPro" id="IPR002575">
    <property type="entry name" value="Aminoglycoside_PTrfase"/>
</dbReference>
<evidence type="ECO:0000259" key="1">
    <source>
        <dbReference type="Pfam" id="PF01636"/>
    </source>
</evidence>
<dbReference type="Pfam" id="PF01636">
    <property type="entry name" value="APH"/>
    <property type="match status" value="1"/>
</dbReference>
<dbReference type="PANTHER" id="PTHR21310:SF15">
    <property type="entry name" value="AMINOGLYCOSIDE PHOSPHOTRANSFERASE DOMAIN-CONTAINING PROTEIN"/>
    <property type="match status" value="1"/>
</dbReference>